<evidence type="ECO:0000256" key="1">
    <source>
        <dbReference type="SAM" id="MobiDB-lite"/>
    </source>
</evidence>
<evidence type="ECO:0000313" key="3">
    <source>
        <dbReference type="Proteomes" id="UP000000768"/>
    </source>
</evidence>
<dbReference type="InParanoid" id="A0A1B6QH32"/>
<feature type="compositionally biased region" description="Basic residues" evidence="1">
    <location>
        <begin position="284"/>
        <end position="293"/>
    </location>
</feature>
<dbReference type="EMBL" id="CM000760">
    <property type="protein sequence ID" value="KXG37231.1"/>
    <property type="molecule type" value="Genomic_DNA"/>
</dbReference>
<dbReference type="PANTHER" id="PTHR33621:SF4">
    <property type="entry name" value="SAP DOMAIN-CONTAINING PROTEIN"/>
    <property type="match status" value="1"/>
</dbReference>
<keyword evidence="3" id="KW-1185">Reference proteome</keyword>
<dbReference type="OrthoDB" id="1916794at2759"/>
<feature type="compositionally biased region" description="Basic and acidic residues" evidence="1">
    <location>
        <begin position="436"/>
        <end position="459"/>
    </location>
</feature>
<dbReference type="eggNOG" id="ENOG502S4SM">
    <property type="taxonomic scope" value="Eukaryota"/>
</dbReference>
<dbReference type="Gramene" id="KXG37231">
    <property type="protein sequence ID" value="KXG37231"/>
    <property type="gene ID" value="SORBI_3001G029800"/>
</dbReference>
<feature type="compositionally biased region" description="Basic and acidic residues" evidence="1">
    <location>
        <begin position="266"/>
        <end position="283"/>
    </location>
</feature>
<feature type="region of interest" description="Disordered" evidence="1">
    <location>
        <begin position="254"/>
        <end position="459"/>
    </location>
</feature>
<accession>A0A1B6QH32</accession>
<protein>
    <submittedName>
        <fullName evidence="2">Uncharacterized protein</fullName>
    </submittedName>
</protein>
<reference evidence="2 3" key="1">
    <citation type="journal article" date="2009" name="Nature">
        <title>The Sorghum bicolor genome and the diversification of grasses.</title>
        <authorList>
            <person name="Paterson A.H."/>
            <person name="Bowers J.E."/>
            <person name="Bruggmann R."/>
            <person name="Dubchak I."/>
            <person name="Grimwood J."/>
            <person name="Gundlach H."/>
            <person name="Haberer G."/>
            <person name="Hellsten U."/>
            <person name="Mitros T."/>
            <person name="Poliakov A."/>
            <person name="Schmutz J."/>
            <person name="Spannagl M."/>
            <person name="Tang H."/>
            <person name="Wang X."/>
            <person name="Wicker T."/>
            <person name="Bharti A.K."/>
            <person name="Chapman J."/>
            <person name="Feltus F.A."/>
            <person name="Gowik U."/>
            <person name="Grigoriev I.V."/>
            <person name="Lyons E."/>
            <person name="Maher C.A."/>
            <person name="Martis M."/>
            <person name="Narechania A."/>
            <person name="Otillar R.P."/>
            <person name="Penning B.W."/>
            <person name="Salamov A.A."/>
            <person name="Wang Y."/>
            <person name="Zhang L."/>
            <person name="Carpita N.C."/>
            <person name="Freeling M."/>
            <person name="Gingle A.R."/>
            <person name="Hash C.T."/>
            <person name="Keller B."/>
            <person name="Klein P."/>
            <person name="Kresovich S."/>
            <person name="McCann M.C."/>
            <person name="Ming R."/>
            <person name="Peterson D.G."/>
            <person name="Mehboob-ur-Rahman"/>
            <person name="Ware D."/>
            <person name="Westhoff P."/>
            <person name="Mayer K.F."/>
            <person name="Messing J."/>
            <person name="Rokhsar D.S."/>
        </authorList>
    </citation>
    <scope>NUCLEOTIDE SEQUENCE [LARGE SCALE GENOMIC DNA]</scope>
    <source>
        <strain evidence="3">cv. BTx623</strain>
    </source>
</reference>
<feature type="compositionally biased region" description="Basic residues" evidence="1">
    <location>
        <begin position="401"/>
        <end position="410"/>
    </location>
</feature>
<sequence length="642" mass="70258">MDFDSLPRRELQALCKSNGIRANMSNAAMAEALRCLPSVDRTDEIGRTVPPPPPPPMSAMKEVTNMEEQTHGSLLPRGGRARAKTRMVAAGNTEEDVADQASLTLQGCQRTVARKAAVPPETAEVIREEQEHGRPRGGRARGKTRKAGARKTEEEKDVVPAPNTLPGNKRTVAEEAAAASVDAEEVAVGMRMRRSARSKVKIVLDQKEEDVQAAVRKEHKGAIASAVVSDKRCGYSEEHAVVIAVEEEVAKTQEGQNMTKRAAPYKTHEDLQQDQRMVKEVAAAKKRTRRSTKSKVAAAARKGQKADSSDTTVGPEVDPKEDEVVPKVEECTKPQEGKNETRKATVYKAREEVQPGQVTIAPEAMAAVPQEGQNVTRRAAPHKTHEDLQQDQRPAEEVAMAKKRTRRSTRSKVTTAARKGQKADSSDTTIGSEVDPNEHEVVPKVEEAAKPQEGENETRKVTVYKAQEEVQPGQVTVAPEAIAAVEAEEVATAKRKRRRPTRSKVRVAACKDQKADSSDAVNEPTVSDDPKEEQVVQVVEEGPTKPNEEEREQISNVRPFASLPKLVDSPILGVVSKPNAADASDKVAVADEEAIKEDDFTFTGEADLSKLLVNTLDRFAKPMYVSTDKEEKKGSECWWMLL</sequence>
<dbReference type="AlphaFoldDB" id="A0A1B6QH32"/>
<evidence type="ECO:0000313" key="2">
    <source>
        <dbReference type="EMBL" id="KXG37231.1"/>
    </source>
</evidence>
<feature type="compositionally biased region" description="Basic residues" evidence="1">
    <location>
        <begin position="493"/>
        <end position="505"/>
    </location>
</feature>
<feature type="compositionally biased region" description="Basic and acidic residues" evidence="1">
    <location>
        <begin position="322"/>
        <end position="353"/>
    </location>
</feature>
<dbReference type="ExpressionAtlas" id="A0A1B6QH32">
    <property type="expression patterns" value="baseline and differential"/>
</dbReference>
<feature type="compositionally biased region" description="Basic and acidic residues" evidence="1">
    <location>
        <begin position="383"/>
        <end position="400"/>
    </location>
</feature>
<feature type="compositionally biased region" description="Basic and acidic residues" evidence="1">
    <location>
        <begin position="124"/>
        <end position="134"/>
    </location>
</feature>
<organism evidence="2 3">
    <name type="scientific">Sorghum bicolor</name>
    <name type="common">Sorghum</name>
    <name type="synonym">Sorghum vulgare</name>
    <dbReference type="NCBI Taxonomy" id="4558"/>
    <lineage>
        <taxon>Eukaryota</taxon>
        <taxon>Viridiplantae</taxon>
        <taxon>Streptophyta</taxon>
        <taxon>Embryophyta</taxon>
        <taxon>Tracheophyta</taxon>
        <taxon>Spermatophyta</taxon>
        <taxon>Magnoliopsida</taxon>
        <taxon>Liliopsida</taxon>
        <taxon>Poales</taxon>
        <taxon>Poaceae</taxon>
        <taxon>PACMAD clade</taxon>
        <taxon>Panicoideae</taxon>
        <taxon>Andropogonodae</taxon>
        <taxon>Andropogoneae</taxon>
        <taxon>Sorghinae</taxon>
        <taxon>Sorghum</taxon>
    </lineage>
</organism>
<dbReference type="Proteomes" id="UP000000768">
    <property type="component" value="Chromosome 1"/>
</dbReference>
<name>A0A1B6QH32_SORBI</name>
<feature type="region of interest" description="Disordered" evidence="1">
    <location>
        <begin position="490"/>
        <end position="535"/>
    </location>
</feature>
<reference evidence="3" key="2">
    <citation type="journal article" date="2018" name="Plant J.">
        <title>The Sorghum bicolor reference genome: improved assembly, gene annotations, a transcriptome atlas, and signatures of genome organization.</title>
        <authorList>
            <person name="McCormick R.F."/>
            <person name="Truong S.K."/>
            <person name="Sreedasyam A."/>
            <person name="Jenkins J."/>
            <person name="Shu S."/>
            <person name="Sims D."/>
            <person name="Kennedy M."/>
            <person name="Amirebrahimi M."/>
            <person name="Weers B.D."/>
            <person name="McKinley B."/>
            <person name="Mattison A."/>
            <person name="Morishige D.T."/>
            <person name="Grimwood J."/>
            <person name="Schmutz J."/>
            <person name="Mullet J.E."/>
        </authorList>
    </citation>
    <scope>NUCLEOTIDE SEQUENCE [LARGE SCALE GENOMIC DNA]</scope>
    <source>
        <strain evidence="3">cv. BTx623</strain>
    </source>
</reference>
<dbReference type="PANTHER" id="PTHR33621">
    <property type="entry name" value="ASPARTIC/GLUTAMIC ACID-RICH PROTEIN"/>
    <property type="match status" value="1"/>
</dbReference>
<gene>
    <name evidence="2" type="ORF">SORBI_3001G029800</name>
</gene>
<feature type="region of interest" description="Disordered" evidence="1">
    <location>
        <begin position="114"/>
        <end position="168"/>
    </location>
</feature>
<feature type="compositionally biased region" description="Basic residues" evidence="1">
    <location>
        <begin position="135"/>
        <end position="149"/>
    </location>
</feature>
<proteinExistence type="predicted"/>